<dbReference type="InterPro" id="IPR020845">
    <property type="entry name" value="AMP-binding_CS"/>
</dbReference>
<reference evidence="9 10" key="1">
    <citation type="journal article" date="2013" name="BMC Genomics">
        <title>Genome sequencing and comparative genomics of honey bee microsporidia, Nosema apis reveal novel insights into host-parasite interactions.</title>
        <authorList>
            <person name="Chen Yp."/>
            <person name="Pettis J.S."/>
            <person name="Zhao Y."/>
            <person name="Liu X."/>
            <person name="Tallon L.J."/>
            <person name="Sadzewicz L.D."/>
            <person name="Li R."/>
            <person name="Zheng H."/>
            <person name="Huang S."/>
            <person name="Zhang X."/>
            <person name="Hamilton M.C."/>
            <person name="Pernal S.F."/>
            <person name="Melathopoulos A.P."/>
            <person name="Yan X."/>
            <person name="Evans J.D."/>
        </authorList>
    </citation>
    <scope>NUCLEOTIDE SEQUENCE [LARGE SCALE GENOMIC DNA]</scope>
    <source>
        <strain evidence="9 10">BRL 01</strain>
    </source>
</reference>
<keyword evidence="5" id="KW-0067">ATP-binding</keyword>
<keyword evidence="10" id="KW-1185">Reference proteome</keyword>
<evidence type="ECO:0000256" key="4">
    <source>
        <dbReference type="ARBA" id="ARBA00022741"/>
    </source>
</evidence>
<dbReference type="Pfam" id="PF13193">
    <property type="entry name" value="AMP-binding_C"/>
    <property type="match status" value="1"/>
</dbReference>
<keyword evidence="3 9" id="KW-0436">Ligase</keyword>
<dbReference type="GO" id="GO:0006085">
    <property type="term" value="P:acetyl-CoA biosynthetic process"/>
    <property type="evidence" value="ECO:0007669"/>
    <property type="project" value="TreeGrafter"/>
</dbReference>
<dbReference type="SUPFAM" id="SSF56801">
    <property type="entry name" value="Acetyl-CoA synthetase-like"/>
    <property type="match status" value="1"/>
</dbReference>
<evidence type="ECO:0000259" key="8">
    <source>
        <dbReference type="Pfam" id="PF16177"/>
    </source>
</evidence>
<gene>
    <name evidence="9" type="ORF">NAPIS_ORF01658</name>
</gene>
<dbReference type="InterPro" id="IPR025110">
    <property type="entry name" value="AMP-bd_C"/>
</dbReference>
<dbReference type="GO" id="GO:0005524">
    <property type="term" value="F:ATP binding"/>
    <property type="evidence" value="ECO:0007669"/>
    <property type="project" value="UniProtKB-KW"/>
</dbReference>
<evidence type="ECO:0000313" key="9">
    <source>
        <dbReference type="EMBL" id="EQB60767.1"/>
    </source>
</evidence>
<dbReference type="EC" id="6.2.1.1" evidence="2"/>
<dbReference type="Gene3D" id="3.30.300.30">
    <property type="match status" value="1"/>
</dbReference>
<dbReference type="InterPro" id="IPR042099">
    <property type="entry name" value="ANL_N_sf"/>
</dbReference>
<dbReference type="InterPro" id="IPR045851">
    <property type="entry name" value="AMP-bd_C_sf"/>
</dbReference>
<comment type="similarity">
    <text evidence="1">Belongs to the ATP-dependent AMP-binding enzyme family.</text>
</comment>
<dbReference type="EMBL" id="KE647237">
    <property type="protein sequence ID" value="EQB60767.1"/>
    <property type="molecule type" value="Genomic_DNA"/>
</dbReference>
<evidence type="ECO:0000259" key="7">
    <source>
        <dbReference type="Pfam" id="PF13193"/>
    </source>
</evidence>
<keyword evidence="4" id="KW-0547">Nucleotide-binding</keyword>
<evidence type="ECO:0000256" key="3">
    <source>
        <dbReference type="ARBA" id="ARBA00022598"/>
    </source>
</evidence>
<accession>T0KZP5</accession>
<evidence type="ECO:0000259" key="6">
    <source>
        <dbReference type="Pfam" id="PF00501"/>
    </source>
</evidence>
<dbReference type="PANTHER" id="PTHR24095">
    <property type="entry name" value="ACETYL-COENZYME A SYNTHETASE"/>
    <property type="match status" value="1"/>
</dbReference>
<sequence length="542" mass="62048">MLSFEEYKKNYNESINNTNKFVSNMATKLLDWDESFILGYNEDNERFFDGGKINPCYNALDRHVVKTPDKIAFILAQRVRDTKTKLILTVDQAQRGEKMTYYSEVVFKALNIIDYRNKVLVFNFNDKSEVAKNIFYWSDLKNLSYEYTPCVSIPTDADLFIIFTSGSSGKSKGIVHNTGGFLFGTMMTIQLNFGFNGEKDIFLSTADIGWLACVSHSLYGPLLCGGTTVVLEGNPFYPHYFRIFEIISRFDITHLYTAPTVLRMIQQYVLENNIEVKNISKLYNTSSLKVIGCVGEILTESSIIFIKKLTRNDMFIINTYWQTETGTIMLSQFPVNNKNMLGVGMPVYFVKPKIVKINVMTKKLVECKPNEKGILLFSSKWPSLAKTLLNEHSRFQEVYFNIFPNFYYTGDEATKDENGNFFILGRVDDVINVSGHRLSTLEIENILSLCKGISELAVVGVPDKITGQRVCIYVVKFSQMTIDEVENNISKHLLHHFGKILGKFEIKWMNELPKTKTGKILRRLLRCQQDLSIDCNKKISGE</sequence>
<dbReference type="GO" id="GO:0003987">
    <property type="term" value="F:acetate-CoA ligase activity"/>
    <property type="evidence" value="ECO:0007669"/>
    <property type="project" value="UniProtKB-EC"/>
</dbReference>
<dbReference type="Proteomes" id="UP000053780">
    <property type="component" value="Unassembled WGS sequence"/>
</dbReference>
<organism evidence="9 10">
    <name type="scientific">Vairimorpha apis BRL 01</name>
    <dbReference type="NCBI Taxonomy" id="1037528"/>
    <lineage>
        <taxon>Eukaryota</taxon>
        <taxon>Fungi</taxon>
        <taxon>Fungi incertae sedis</taxon>
        <taxon>Microsporidia</taxon>
        <taxon>Nosematidae</taxon>
        <taxon>Vairimorpha</taxon>
    </lineage>
</organism>
<dbReference type="InterPro" id="IPR032387">
    <property type="entry name" value="ACAS_N"/>
</dbReference>
<evidence type="ECO:0000256" key="2">
    <source>
        <dbReference type="ARBA" id="ARBA00013275"/>
    </source>
</evidence>
<feature type="domain" description="AMP-dependent synthetase/ligase" evidence="6">
    <location>
        <begin position="75"/>
        <end position="380"/>
    </location>
</feature>
<proteinExistence type="inferred from homology"/>
<dbReference type="HOGENOM" id="CLU_000022_3_6_1"/>
<dbReference type="OrthoDB" id="1706066at2759"/>
<feature type="domain" description="AMP-binding enzyme C-terminal" evidence="7">
    <location>
        <begin position="442"/>
        <end position="519"/>
    </location>
</feature>
<dbReference type="InterPro" id="IPR000873">
    <property type="entry name" value="AMP-dep_synth/lig_dom"/>
</dbReference>
<dbReference type="Gene3D" id="3.40.50.12780">
    <property type="entry name" value="N-terminal domain of ligase-like"/>
    <property type="match status" value="2"/>
</dbReference>
<dbReference type="PROSITE" id="PS00455">
    <property type="entry name" value="AMP_BINDING"/>
    <property type="match status" value="1"/>
</dbReference>
<feature type="domain" description="Acetyl-coenzyme A synthetase N-terminal" evidence="8">
    <location>
        <begin position="7"/>
        <end position="59"/>
    </location>
</feature>
<name>T0KZP5_9MICR</name>
<evidence type="ECO:0000313" key="10">
    <source>
        <dbReference type="Proteomes" id="UP000053780"/>
    </source>
</evidence>
<dbReference type="VEuPathDB" id="MicrosporidiaDB:NAPIS_ORF01658"/>
<dbReference type="Pfam" id="PF16177">
    <property type="entry name" value="ACAS_N"/>
    <property type="match status" value="1"/>
</dbReference>
<evidence type="ECO:0000256" key="1">
    <source>
        <dbReference type="ARBA" id="ARBA00006432"/>
    </source>
</evidence>
<evidence type="ECO:0000256" key="5">
    <source>
        <dbReference type="ARBA" id="ARBA00022840"/>
    </source>
</evidence>
<dbReference type="Pfam" id="PF00501">
    <property type="entry name" value="AMP-binding"/>
    <property type="match status" value="1"/>
</dbReference>
<dbReference type="AlphaFoldDB" id="T0KZP5"/>
<dbReference type="PANTHER" id="PTHR24095:SF14">
    <property type="entry name" value="ACETYL-COENZYME A SYNTHETASE 1"/>
    <property type="match status" value="1"/>
</dbReference>
<protein>
    <recommendedName>
        <fullName evidence="2">acetate--CoA ligase</fullName>
        <ecNumber evidence="2">6.2.1.1</ecNumber>
    </recommendedName>
</protein>